<dbReference type="EC" id="3.-.-.-" evidence="2"/>
<dbReference type="OrthoDB" id="9781189at2"/>
<dbReference type="Gene3D" id="3.60.15.10">
    <property type="entry name" value="Ribonuclease Z/Hydroxyacylglutathione hydrolase-like"/>
    <property type="match status" value="1"/>
</dbReference>
<feature type="domain" description="Metallo-beta-lactamase" evidence="1">
    <location>
        <begin position="11"/>
        <end position="191"/>
    </location>
</feature>
<evidence type="ECO:0000313" key="3">
    <source>
        <dbReference type="Proteomes" id="UP000317977"/>
    </source>
</evidence>
<dbReference type="Proteomes" id="UP000317977">
    <property type="component" value="Unassembled WGS sequence"/>
</dbReference>
<dbReference type="InterPro" id="IPR052533">
    <property type="entry name" value="WalJ/YycJ-like"/>
</dbReference>
<dbReference type="InterPro" id="IPR036866">
    <property type="entry name" value="RibonucZ/Hydroxyglut_hydro"/>
</dbReference>
<dbReference type="SMART" id="SM00849">
    <property type="entry name" value="Lactamase_B"/>
    <property type="match status" value="1"/>
</dbReference>
<proteinExistence type="predicted"/>
<gene>
    <name evidence="2" type="primary">yycJ</name>
    <name evidence="2" type="ORF">Poly59_05330</name>
</gene>
<dbReference type="EMBL" id="SJPX01000001">
    <property type="protein sequence ID" value="TWU57626.1"/>
    <property type="molecule type" value="Genomic_DNA"/>
</dbReference>
<dbReference type="PANTHER" id="PTHR47619">
    <property type="entry name" value="METALLO-HYDROLASE YYCJ-RELATED"/>
    <property type="match status" value="1"/>
</dbReference>
<dbReference type="InterPro" id="IPR001279">
    <property type="entry name" value="Metallo-B-lactamas"/>
</dbReference>
<comment type="caution">
    <text evidence="2">The sequence shown here is derived from an EMBL/GenBank/DDBJ whole genome shotgun (WGS) entry which is preliminary data.</text>
</comment>
<evidence type="ECO:0000313" key="2">
    <source>
        <dbReference type="EMBL" id="TWU57626.1"/>
    </source>
</evidence>
<dbReference type="SUPFAM" id="SSF56281">
    <property type="entry name" value="Metallo-hydrolase/oxidoreductase"/>
    <property type="match status" value="1"/>
</dbReference>
<keyword evidence="2" id="KW-0378">Hydrolase</keyword>
<name>A0A5C6FC19_9BACT</name>
<protein>
    <submittedName>
        <fullName evidence="2">Putative metallo-hydrolase YycJ</fullName>
        <ecNumber evidence="2">3.-.-.-</ecNumber>
    </submittedName>
</protein>
<dbReference type="PANTHER" id="PTHR47619:SF1">
    <property type="entry name" value="EXODEOXYRIBONUCLEASE WALJ"/>
    <property type="match status" value="1"/>
</dbReference>
<dbReference type="GO" id="GO:0016787">
    <property type="term" value="F:hydrolase activity"/>
    <property type="evidence" value="ECO:0007669"/>
    <property type="project" value="UniProtKB-KW"/>
</dbReference>
<keyword evidence="3" id="KW-1185">Reference proteome</keyword>
<reference evidence="2 3" key="1">
    <citation type="submission" date="2019-02" db="EMBL/GenBank/DDBJ databases">
        <title>Deep-cultivation of Planctomycetes and their phenomic and genomic characterization uncovers novel biology.</title>
        <authorList>
            <person name="Wiegand S."/>
            <person name="Jogler M."/>
            <person name="Boedeker C."/>
            <person name="Pinto D."/>
            <person name="Vollmers J."/>
            <person name="Rivas-Marin E."/>
            <person name="Kohn T."/>
            <person name="Peeters S.H."/>
            <person name="Heuer A."/>
            <person name="Rast P."/>
            <person name="Oberbeckmann S."/>
            <person name="Bunk B."/>
            <person name="Jeske O."/>
            <person name="Meyerdierks A."/>
            <person name="Storesund J.E."/>
            <person name="Kallscheuer N."/>
            <person name="Luecker S."/>
            <person name="Lage O.M."/>
            <person name="Pohl T."/>
            <person name="Merkel B.J."/>
            <person name="Hornburger P."/>
            <person name="Mueller R.-W."/>
            <person name="Bruemmer F."/>
            <person name="Labrenz M."/>
            <person name="Spormann A.M."/>
            <person name="Op Den Camp H."/>
            <person name="Overmann J."/>
            <person name="Amann R."/>
            <person name="Jetten M.S.M."/>
            <person name="Mascher T."/>
            <person name="Medema M.H."/>
            <person name="Devos D.P."/>
            <person name="Kaster A.-K."/>
            <person name="Ovreas L."/>
            <person name="Rohde M."/>
            <person name="Galperin M.Y."/>
            <person name="Jogler C."/>
        </authorList>
    </citation>
    <scope>NUCLEOTIDE SEQUENCE [LARGE SCALE GENOMIC DNA]</scope>
    <source>
        <strain evidence="2 3">Poly59</strain>
    </source>
</reference>
<sequence>MEVITLQSGSSGNCVFVEADGVRLLFDAGISARQAEIRLAEHGRDIRDVDALVISHDHRDHTVSMGTFHRKFGLPVYVTEKTFHEVRRRIKIGHICDVRYFTAGETIDFGPVSVETITTPHDAADGVVFVVQDSKHRFGLLTDLGHAFNGLAETIATLDAVLIESNYDPDMLDQGPYPEFLKHRIRGPKGHLSNVDCAMLLKQALPQRLRWACLGHLSEKNNDPEVAMRTHHEILGSSFPLRCADRQAVSGAMMIGELTSITDP</sequence>
<evidence type="ECO:0000259" key="1">
    <source>
        <dbReference type="SMART" id="SM00849"/>
    </source>
</evidence>
<organism evidence="2 3">
    <name type="scientific">Rubripirellula reticaptiva</name>
    <dbReference type="NCBI Taxonomy" id="2528013"/>
    <lineage>
        <taxon>Bacteria</taxon>
        <taxon>Pseudomonadati</taxon>
        <taxon>Planctomycetota</taxon>
        <taxon>Planctomycetia</taxon>
        <taxon>Pirellulales</taxon>
        <taxon>Pirellulaceae</taxon>
        <taxon>Rubripirellula</taxon>
    </lineage>
</organism>
<dbReference type="Pfam" id="PF12706">
    <property type="entry name" value="Lactamase_B_2"/>
    <property type="match status" value="1"/>
</dbReference>
<dbReference type="RefSeq" id="WP_146532498.1">
    <property type="nucleotide sequence ID" value="NZ_SJPX01000001.1"/>
</dbReference>
<dbReference type="AlphaFoldDB" id="A0A5C6FC19"/>
<accession>A0A5C6FC19</accession>